<name>I0K8I3_9BACT</name>
<dbReference type="KEGG" id="fae:FAES_2427"/>
<evidence type="ECO:0000313" key="2">
    <source>
        <dbReference type="Proteomes" id="UP000011058"/>
    </source>
</evidence>
<dbReference type="HOGENOM" id="CLU_2069622_0_0_10"/>
<protein>
    <submittedName>
        <fullName evidence="1">Uncharacterized protein</fullName>
    </submittedName>
</protein>
<proteinExistence type="predicted"/>
<sequence length="118" mass="12938">MVPQSTQTLLDTTVQALENGEHTTESGPALVDDWLNELSHYDGMEAVREALSNLQRTLLNTPNPAQVRVLLLELAEYTNFFARQDATYASSPTAPEKLAQLAKTLQNLLDSTAEVGHS</sequence>
<dbReference type="PATRIC" id="fig|1166018.3.peg.4186"/>
<organism evidence="1 2">
    <name type="scientific">Fibrella aestuarina BUZ 2</name>
    <dbReference type="NCBI Taxonomy" id="1166018"/>
    <lineage>
        <taxon>Bacteria</taxon>
        <taxon>Pseudomonadati</taxon>
        <taxon>Bacteroidota</taxon>
        <taxon>Cytophagia</taxon>
        <taxon>Cytophagales</taxon>
        <taxon>Spirosomataceae</taxon>
        <taxon>Fibrella</taxon>
    </lineage>
</organism>
<dbReference type="AlphaFoldDB" id="I0K8I3"/>
<evidence type="ECO:0000313" key="1">
    <source>
        <dbReference type="EMBL" id="CCH00436.1"/>
    </source>
</evidence>
<gene>
    <name evidence="1" type="ORF">FAES_2427</name>
</gene>
<dbReference type="Proteomes" id="UP000011058">
    <property type="component" value="Chromosome"/>
</dbReference>
<dbReference type="STRING" id="1166018.FAES_2427"/>
<accession>I0K8I3</accession>
<reference evidence="1 2" key="1">
    <citation type="journal article" date="2012" name="J. Bacteriol.">
        <title>Genome Sequence of Fibrella aestuarina BUZ 2T, a Filamentous Marine Bacterium.</title>
        <authorList>
            <person name="Filippini M."/>
            <person name="Qi W."/>
            <person name="Blom J."/>
            <person name="Goesmann A."/>
            <person name="Smits T.H."/>
            <person name="Bagheri H.C."/>
        </authorList>
    </citation>
    <scope>NUCLEOTIDE SEQUENCE [LARGE SCALE GENOMIC DNA]</scope>
    <source>
        <strain evidence="2">BUZ 2T</strain>
    </source>
</reference>
<dbReference type="RefSeq" id="WP_015331535.1">
    <property type="nucleotide sequence ID" value="NC_020054.1"/>
</dbReference>
<dbReference type="OrthoDB" id="9844083at2"/>
<dbReference type="EMBL" id="HE796683">
    <property type="protein sequence ID" value="CCH00436.1"/>
    <property type="molecule type" value="Genomic_DNA"/>
</dbReference>
<keyword evidence="2" id="KW-1185">Reference proteome</keyword>